<sequence>MSRFVMSKTPWERCVYPVLKEALEKTNYNQTELAQSLGASQFTVSAWARGDRDVTVRLLLALEDLTGMTFREMFGECEGRHGRV</sequence>
<reference evidence="2" key="1">
    <citation type="journal article" date="2021" name="Proc. Natl. Acad. Sci. U.S.A.">
        <title>A Catalog of Tens of Thousands of Viruses from Human Metagenomes Reveals Hidden Associations with Chronic Diseases.</title>
        <authorList>
            <person name="Tisza M.J."/>
            <person name="Buck C.B."/>
        </authorList>
    </citation>
    <scope>NUCLEOTIDE SEQUENCE</scope>
    <source>
        <strain evidence="2">CtVCm11</strain>
    </source>
</reference>
<dbReference type="InterPro" id="IPR001387">
    <property type="entry name" value="Cro/C1-type_HTH"/>
</dbReference>
<name>A0A8S5QKN6_9CAUD</name>
<evidence type="ECO:0000259" key="1">
    <source>
        <dbReference type="PROSITE" id="PS50943"/>
    </source>
</evidence>
<dbReference type="CDD" id="cd00093">
    <property type="entry name" value="HTH_XRE"/>
    <property type="match status" value="1"/>
</dbReference>
<dbReference type="SMART" id="SM00530">
    <property type="entry name" value="HTH_XRE"/>
    <property type="match status" value="1"/>
</dbReference>
<organism evidence="2">
    <name type="scientific">Siphoviridae sp. ctVCm11</name>
    <dbReference type="NCBI Taxonomy" id="2826358"/>
    <lineage>
        <taxon>Viruses</taxon>
        <taxon>Duplodnaviria</taxon>
        <taxon>Heunggongvirae</taxon>
        <taxon>Uroviricota</taxon>
        <taxon>Caudoviricetes</taxon>
    </lineage>
</organism>
<accession>A0A8S5QKN6</accession>
<dbReference type="EMBL" id="BK015688">
    <property type="protein sequence ID" value="DAE19823.1"/>
    <property type="molecule type" value="Genomic_DNA"/>
</dbReference>
<dbReference type="SUPFAM" id="SSF47413">
    <property type="entry name" value="lambda repressor-like DNA-binding domains"/>
    <property type="match status" value="1"/>
</dbReference>
<dbReference type="InterPro" id="IPR010982">
    <property type="entry name" value="Lambda_DNA-bd_dom_sf"/>
</dbReference>
<protein>
    <submittedName>
        <fullName evidence="2">Helix-turn-helix XRE-family like protein</fullName>
    </submittedName>
</protein>
<dbReference type="PROSITE" id="PS50943">
    <property type="entry name" value="HTH_CROC1"/>
    <property type="match status" value="1"/>
</dbReference>
<feature type="domain" description="HTH cro/C1-type" evidence="1">
    <location>
        <begin position="19"/>
        <end position="73"/>
    </location>
</feature>
<evidence type="ECO:0000313" key="2">
    <source>
        <dbReference type="EMBL" id="DAE19823.1"/>
    </source>
</evidence>
<proteinExistence type="predicted"/>
<dbReference type="Gene3D" id="1.10.260.40">
    <property type="entry name" value="lambda repressor-like DNA-binding domains"/>
    <property type="match status" value="1"/>
</dbReference>
<dbReference type="Pfam" id="PF01381">
    <property type="entry name" value="HTH_3"/>
    <property type="match status" value="1"/>
</dbReference>
<dbReference type="GO" id="GO:0003677">
    <property type="term" value="F:DNA binding"/>
    <property type="evidence" value="ECO:0007669"/>
    <property type="project" value="InterPro"/>
</dbReference>